<feature type="region of interest" description="Disordered" evidence="9">
    <location>
        <begin position="52"/>
        <end position="99"/>
    </location>
</feature>
<evidence type="ECO:0000256" key="1">
    <source>
        <dbReference type="ARBA" id="ARBA00022527"/>
    </source>
</evidence>
<feature type="compositionally biased region" description="Basic and acidic residues" evidence="9">
    <location>
        <begin position="77"/>
        <end position="89"/>
    </location>
</feature>
<dbReference type="InterPro" id="IPR051681">
    <property type="entry name" value="Ser/Thr_Kinases-Pseudokinases"/>
</dbReference>
<dbReference type="EMBL" id="CM026424">
    <property type="protein sequence ID" value="KAG0580913.1"/>
    <property type="molecule type" value="Genomic_DNA"/>
</dbReference>
<dbReference type="InterPro" id="IPR008271">
    <property type="entry name" value="Ser/Thr_kinase_AS"/>
</dbReference>
<keyword evidence="12" id="KW-1185">Reference proteome</keyword>
<dbReference type="GO" id="GO:0004674">
    <property type="term" value="F:protein serine/threonine kinase activity"/>
    <property type="evidence" value="ECO:0007669"/>
    <property type="project" value="UniProtKB-KW"/>
</dbReference>
<evidence type="ECO:0000313" key="11">
    <source>
        <dbReference type="EMBL" id="KAG0580913.1"/>
    </source>
</evidence>
<evidence type="ECO:0000256" key="7">
    <source>
        <dbReference type="ARBA" id="ARBA00048679"/>
    </source>
</evidence>
<evidence type="ECO:0000256" key="2">
    <source>
        <dbReference type="ARBA" id="ARBA00022679"/>
    </source>
</evidence>
<keyword evidence="3 8" id="KW-0547">Nucleotide-binding</keyword>
<dbReference type="PROSITE" id="PS00107">
    <property type="entry name" value="PROTEIN_KINASE_ATP"/>
    <property type="match status" value="1"/>
</dbReference>
<dbReference type="Proteomes" id="UP000822688">
    <property type="component" value="Chromosome 4"/>
</dbReference>
<feature type="compositionally biased region" description="Low complexity" evidence="9">
    <location>
        <begin position="63"/>
        <end position="72"/>
    </location>
</feature>
<evidence type="ECO:0000256" key="4">
    <source>
        <dbReference type="ARBA" id="ARBA00022777"/>
    </source>
</evidence>
<evidence type="ECO:0000256" key="8">
    <source>
        <dbReference type="PROSITE-ProRule" id="PRU10141"/>
    </source>
</evidence>
<feature type="region of interest" description="Disordered" evidence="9">
    <location>
        <begin position="194"/>
        <end position="213"/>
    </location>
</feature>
<evidence type="ECO:0000256" key="6">
    <source>
        <dbReference type="ARBA" id="ARBA00047899"/>
    </source>
</evidence>
<dbReference type="SUPFAM" id="SSF56112">
    <property type="entry name" value="Protein kinase-like (PK-like)"/>
    <property type="match status" value="1"/>
</dbReference>
<accession>A0A8T0IEJ2</accession>
<dbReference type="InterPro" id="IPR017441">
    <property type="entry name" value="Protein_kinase_ATP_BS"/>
</dbReference>
<feature type="region of interest" description="Disordered" evidence="9">
    <location>
        <begin position="691"/>
        <end position="713"/>
    </location>
</feature>
<dbReference type="AlphaFoldDB" id="A0A8T0IEJ2"/>
<dbReference type="FunFam" id="3.30.200.20:FF:000034">
    <property type="entry name" value="Kinase suppressor of Ras 1"/>
    <property type="match status" value="1"/>
</dbReference>
<comment type="catalytic activity">
    <reaction evidence="7">
        <text>L-seryl-[protein] + ATP = O-phospho-L-seryl-[protein] + ADP + H(+)</text>
        <dbReference type="Rhea" id="RHEA:17989"/>
        <dbReference type="Rhea" id="RHEA-COMP:9863"/>
        <dbReference type="Rhea" id="RHEA-COMP:11604"/>
        <dbReference type="ChEBI" id="CHEBI:15378"/>
        <dbReference type="ChEBI" id="CHEBI:29999"/>
        <dbReference type="ChEBI" id="CHEBI:30616"/>
        <dbReference type="ChEBI" id="CHEBI:83421"/>
        <dbReference type="ChEBI" id="CHEBI:456216"/>
        <dbReference type="EC" id="2.7.11.1"/>
    </reaction>
</comment>
<feature type="binding site" evidence="8">
    <location>
        <position position="433"/>
    </location>
    <ligand>
        <name>ATP</name>
        <dbReference type="ChEBI" id="CHEBI:30616"/>
    </ligand>
</feature>
<evidence type="ECO:0000259" key="10">
    <source>
        <dbReference type="PROSITE" id="PS50011"/>
    </source>
</evidence>
<proteinExistence type="predicted"/>
<dbReference type="PROSITE" id="PS50011">
    <property type="entry name" value="PROTEIN_KINASE_DOM"/>
    <property type="match status" value="1"/>
</dbReference>
<dbReference type="SMART" id="SM00220">
    <property type="entry name" value="S_TKc"/>
    <property type="match status" value="1"/>
</dbReference>
<dbReference type="Pfam" id="PF07714">
    <property type="entry name" value="PK_Tyr_Ser-Thr"/>
    <property type="match status" value="1"/>
</dbReference>
<keyword evidence="5 8" id="KW-0067">ATP-binding</keyword>
<dbReference type="Gene3D" id="3.30.200.20">
    <property type="entry name" value="Phosphorylase Kinase, domain 1"/>
    <property type="match status" value="1"/>
</dbReference>
<keyword evidence="4" id="KW-0418">Kinase</keyword>
<name>A0A8T0IEJ2_CERPU</name>
<gene>
    <name evidence="11" type="ORF">KC19_4G210100</name>
</gene>
<comment type="caution">
    <text evidence="11">The sequence shown here is derived from an EMBL/GenBank/DDBJ whole genome shotgun (WGS) entry which is preliminary data.</text>
</comment>
<dbReference type="CDD" id="cd13999">
    <property type="entry name" value="STKc_MAP3K-like"/>
    <property type="match status" value="1"/>
</dbReference>
<dbReference type="PROSITE" id="PS00108">
    <property type="entry name" value="PROTEIN_KINASE_ST"/>
    <property type="match status" value="1"/>
</dbReference>
<evidence type="ECO:0000256" key="9">
    <source>
        <dbReference type="SAM" id="MobiDB-lite"/>
    </source>
</evidence>
<dbReference type="PANTHER" id="PTHR44329">
    <property type="entry name" value="SERINE/THREONINE-PROTEIN KINASE TNNI3K-RELATED"/>
    <property type="match status" value="1"/>
</dbReference>
<organism evidence="11 12">
    <name type="scientific">Ceratodon purpureus</name>
    <name type="common">Fire moss</name>
    <name type="synonym">Dicranum purpureum</name>
    <dbReference type="NCBI Taxonomy" id="3225"/>
    <lineage>
        <taxon>Eukaryota</taxon>
        <taxon>Viridiplantae</taxon>
        <taxon>Streptophyta</taxon>
        <taxon>Embryophyta</taxon>
        <taxon>Bryophyta</taxon>
        <taxon>Bryophytina</taxon>
        <taxon>Bryopsida</taxon>
        <taxon>Dicranidae</taxon>
        <taxon>Pseudoditrichales</taxon>
        <taxon>Ditrichaceae</taxon>
        <taxon>Ceratodon</taxon>
    </lineage>
</organism>
<evidence type="ECO:0000256" key="3">
    <source>
        <dbReference type="ARBA" id="ARBA00022741"/>
    </source>
</evidence>
<sequence length="713" mass="78326">MHFNENGVGSMDYMENRNGLSLELARSNCVAKFEHQAMHFSEALQATVSNEEDCNSLDGNNTSDSASSQGSSARMEGNNHECCRNDFGGRSRASSSSSTTMKAVENVVMQVLESVQASGYDEEVCNEFREHFARLPSRYTLNIDPHGHEDVLLHMELLMEARESEYATSCSSYGDPEAPTPQVHVRKVQLAGLGISGNAPSPAPSPRGGALRKQGLQIPKPAFGSGSNLVGLGLGGSPKLHKSEPGLGRSYSTPRLSHYGGSPLNCSETHHSIPRPAFGNFTNPLHVDDGDLGEHDDVFSSFGYEITIATTDRQGLLKYFTSALSDSHLQLNIKEAHVFSTTDGMALEVFVVEGWLGDEAEELRQAVLNALDEKSGGRSNRSDYSRLRAAAEAIQYEDWAVDFNLLEFGGKLGNGSTGSLFKGTYMSQDVAIKIMEIDECNGSGTESDTHRSAPASERLQIFKQEVSIMRLVRHKNVVQFIGACSKWPKLCIVTELMAGGSVRELLDNRMSGLEIASAIKLLRDAARGMDFLHKRGIVHRDMKAANLLIDEYDVVKVCDFGVARLKPTPSHPSEKSSFCSAEMTAETGTYRWMSPEVLEHKPYDHKADVYSFGITMWEVLTGDVPYAGLTPLQAAIGVVQRGLRPVIPPYVPEVLSILMQRCWHKDPNSRPEFNEVLRTLEMLVVTPPSSRRVVSRRRTTNTSFRSGIPQVNS</sequence>
<comment type="catalytic activity">
    <reaction evidence="6">
        <text>L-threonyl-[protein] + ATP = O-phospho-L-threonyl-[protein] + ADP + H(+)</text>
        <dbReference type="Rhea" id="RHEA:46608"/>
        <dbReference type="Rhea" id="RHEA-COMP:11060"/>
        <dbReference type="Rhea" id="RHEA-COMP:11605"/>
        <dbReference type="ChEBI" id="CHEBI:15378"/>
        <dbReference type="ChEBI" id="CHEBI:30013"/>
        <dbReference type="ChEBI" id="CHEBI:30616"/>
        <dbReference type="ChEBI" id="CHEBI:61977"/>
        <dbReference type="ChEBI" id="CHEBI:456216"/>
        <dbReference type="EC" id="2.7.11.1"/>
    </reaction>
</comment>
<dbReference type="InterPro" id="IPR000719">
    <property type="entry name" value="Prot_kinase_dom"/>
</dbReference>
<reference evidence="11" key="1">
    <citation type="submission" date="2020-06" db="EMBL/GenBank/DDBJ databases">
        <title>WGS assembly of Ceratodon purpureus strain R40.</title>
        <authorList>
            <person name="Carey S.B."/>
            <person name="Jenkins J."/>
            <person name="Shu S."/>
            <person name="Lovell J.T."/>
            <person name="Sreedasyam A."/>
            <person name="Maumus F."/>
            <person name="Tiley G.P."/>
            <person name="Fernandez-Pozo N."/>
            <person name="Barry K."/>
            <person name="Chen C."/>
            <person name="Wang M."/>
            <person name="Lipzen A."/>
            <person name="Daum C."/>
            <person name="Saski C.A."/>
            <person name="Payton A.C."/>
            <person name="Mcbreen J.C."/>
            <person name="Conrad R.E."/>
            <person name="Kollar L.M."/>
            <person name="Olsson S."/>
            <person name="Huttunen S."/>
            <person name="Landis J.B."/>
            <person name="Wickett N.J."/>
            <person name="Johnson M.G."/>
            <person name="Rensing S.A."/>
            <person name="Grimwood J."/>
            <person name="Schmutz J."/>
            <person name="Mcdaniel S.F."/>
        </authorList>
    </citation>
    <scope>NUCLEOTIDE SEQUENCE</scope>
    <source>
        <strain evidence="11">R40</strain>
    </source>
</reference>
<dbReference type="GO" id="GO:0005524">
    <property type="term" value="F:ATP binding"/>
    <property type="evidence" value="ECO:0007669"/>
    <property type="project" value="UniProtKB-UniRule"/>
</dbReference>
<keyword evidence="2" id="KW-0808">Transferase</keyword>
<dbReference type="PRINTS" id="PR00109">
    <property type="entry name" value="TYRKINASE"/>
</dbReference>
<dbReference type="InterPro" id="IPR001245">
    <property type="entry name" value="Ser-Thr/Tyr_kinase_cat_dom"/>
</dbReference>
<keyword evidence="1" id="KW-0723">Serine/threonine-protein kinase</keyword>
<evidence type="ECO:0000313" key="12">
    <source>
        <dbReference type="Proteomes" id="UP000822688"/>
    </source>
</evidence>
<dbReference type="PANTHER" id="PTHR44329:SF148">
    <property type="entry name" value="ATMRK SERINE_THREONINE PROTEIN KINASE-LIKE"/>
    <property type="match status" value="1"/>
</dbReference>
<dbReference type="Gene3D" id="1.10.510.10">
    <property type="entry name" value="Transferase(Phosphotransferase) domain 1"/>
    <property type="match status" value="1"/>
</dbReference>
<protein>
    <recommendedName>
        <fullName evidence="10">Protein kinase domain-containing protein</fullName>
    </recommendedName>
</protein>
<dbReference type="InterPro" id="IPR011009">
    <property type="entry name" value="Kinase-like_dom_sf"/>
</dbReference>
<feature type="domain" description="Protein kinase" evidence="10">
    <location>
        <begin position="406"/>
        <end position="683"/>
    </location>
</feature>
<evidence type="ECO:0000256" key="5">
    <source>
        <dbReference type="ARBA" id="ARBA00022840"/>
    </source>
</evidence>